<accession>A0AAV5JLD6</accession>
<proteinExistence type="predicted"/>
<evidence type="ECO:0000313" key="2">
    <source>
        <dbReference type="Proteomes" id="UP001054252"/>
    </source>
</evidence>
<comment type="caution">
    <text evidence="1">The sequence shown here is derived from an EMBL/GenBank/DDBJ whole genome shotgun (WGS) entry which is preliminary data.</text>
</comment>
<dbReference type="AlphaFoldDB" id="A0AAV5JLD6"/>
<sequence length="48" mass="5543">MSGNLSRNLSWKIRLYQSIIVFGIGISCRSDGIINREIKNLFDFKEPL</sequence>
<protein>
    <submittedName>
        <fullName evidence="1">Uncharacterized protein</fullName>
    </submittedName>
</protein>
<gene>
    <name evidence="1" type="ORF">SLEP1_g23502</name>
</gene>
<reference evidence="1 2" key="1">
    <citation type="journal article" date="2021" name="Commun. Biol.">
        <title>The genome of Shorea leprosula (Dipterocarpaceae) highlights the ecological relevance of drought in aseasonal tropical rainforests.</title>
        <authorList>
            <person name="Ng K.K.S."/>
            <person name="Kobayashi M.J."/>
            <person name="Fawcett J.A."/>
            <person name="Hatakeyama M."/>
            <person name="Paape T."/>
            <person name="Ng C.H."/>
            <person name="Ang C.C."/>
            <person name="Tnah L.H."/>
            <person name="Lee C.T."/>
            <person name="Nishiyama T."/>
            <person name="Sese J."/>
            <person name="O'Brien M.J."/>
            <person name="Copetti D."/>
            <person name="Mohd Noor M.I."/>
            <person name="Ong R.C."/>
            <person name="Putra M."/>
            <person name="Sireger I.Z."/>
            <person name="Indrioko S."/>
            <person name="Kosugi Y."/>
            <person name="Izuno A."/>
            <person name="Isagi Y."/>
            <person name="Lee S.L."/>
            <person name="Shimizu K.K."/>
        </authorList>
    </citation>
    <scope>NUCLEOTIDE SEQUENCE [LARGE SCALE GENOMIC DNA]</scope>
    <source>
        <strain evidence="1">214</strain>
    </source>
</reference>
<name>A0AAV5JLD6_9ROSI</name>
<dbReference type="Proteomes" id="UP001054252">
    <property type="component" value="Unassembled WGS sequence"/>
</dbReference>
<evidence type="ECO:0000313" key="1">
    <source>
        <dbReference type="EMBL" id="GKV12347.1"/>
    </source>
</evidence>
<organism evidence="1 2">
    <name type="scientific">Rubroshorea leprosula</name>
    <dbReference type="NCBI Taxonomy" id="152421"/>
    <lineage>
        <taxon>Eukaryota</taxon>
        <taxon>Viridiplantae</taxon>
        <taxon>Streptophyta</taxon>
        <taxon>Embryophyta</taxon>
        <taxon>Tracheophyta</taxon>
        <taxon>Spermatophyta</taxon>
        <taxon>Magnoliopsida</taxon>
        <taxon>eudicotyledons</taxon>
        <taxon>Gunneridae</taxon>
        <taxon>Pentapetalae</taxon>
        <taxon>rosids</taxon>
        <taxon>malvids</taxon>
        <taxon>Malvales</taxon>
        <taxon>Dipterocarpaceae</taxon>
        <taxon>Rubroshorea</taxon>
    </lineage>
</organism>
<keyword evidence="2" id="KW-1185">Reference proteome</keyword>
<dbReference type="PROSITE" id="PS51257">
    <property type="entry name" value="PROKAR_LIPOPROTEIN"/>
    <property type="match status" value="1"/>
</dbReference>
<dbReference type="EMBL" id="BPVZ01000036">
    <property type="protein sequence ID" value="GKV12347.1"/>
    <property type="molecule type" value="Genomic_DNA"/>
</dbReference>